<dbReference type="PANTHER" id="PTHR33112:SF15">
    <property type="entry name" value="HETEROKARYON INCOMPATIBILITY DOMAIN-CONTAINING PROTEIN"/>
    <property type="match status" value="1"/>
</dbReference>
<organism evidence="3 4">
    <name type="scientific">Aspergillus phoenicis ATCC 13157</name>
    <dbReference type="NCBI Taxonomy" id="1353007"/>
    <lineage>
        <taxon>Eukaryota</taxon>
        <taxon>Fungi</taxon>
        <taxon>Dikarya</taxon>
        <taxon>Ascomycota</taxon>
        <taxon>Pezizomycotina</taxon>
        <taxon>Eurotiomycetes</taxon>
        <taxon>Eurotiomycetidae</taxon>
        <taxon>Eurotiales</taxon>
        <taxon>Aspergillaceae</taxon>
        <taxon>Aspergillus</taxon>
    </lineage>
</organism>
<evidence type="ECO:0000259" key="2">
    <source>
        <dbReference type="Pfam" id="PF06985"/>
    </source>
</evidence>
<keyword evidence="4" id="KW-1185">Reference proteome</keyword>
<dbReference type="EMBL" id="KZ851859">
    <property type="protein sequence ID" value="RDK39853.1"/>
    <property type="molecule type" value="Genomic_DNA"/>
</dbReference>
<dbReference type="Pfam" id="PF06985">
    <property type="entry name" value="HET"/>
    <property type="match status" value="1"/>
</dbReference>
<reference evidence="3 4" key="1">
    <citation type="submission" date="2018-07" db="EMBL/GenBank/DDBJ databases">
        <title>Section-level genome sequencing of Aspergillus section Nigri to investigate inter- and intra-species variation.</title>
        <authorList>
            <consortium name="DOE Joint Genome Institute"/>
            <person name="Vesth T.C."/>
            <person name="Nybo J.L."/>
            <person name="Theobald S."/>
            <person name="Frisvad J.C."/>
            <person name="Larsen T.O."/>
            <person name="Nielsen K.F."/>
            <person name="Hoof J.B."/>
            <person name="Brandl J."/>
            <person name="Salamov A."/>
            <person name="Riley R."/>
            <person name="Gladden J.M."/>
            <person name="Phatale P."/>
            <person name="Nielsen M.T."/>
            <person name="Lyhne E.K."/>
            <person name="Kogle M.E."/>
            <person name="Strasser K."/>
            <person name="McDonnell E."/>
            <person name="Barry K."/>
            <person name="Clum A."/>
            <person name="Chen C."/>
            <person name="Nolan M."/>
            <person name="Sandor L."/>
            <person name="Kuo A."/>
            <person name="Lipzen A."/>
            <person name="Hainaut M."/>
            <person name="Drula E."/>
            <person name="Tsang A."/>
            <person name="Magnuson J.K."/>
            <person name="Henrissat B."/>
            <person name="Wiebenga A."/>
            <person name="Simmons B.A."/>
            <person name="Makela M.R."/>
            <person name="De vries R.P."/>
            <person name="Grigoriev I.V."/>
            <person name="Mortensen U.H."/>
            <person name="Baker S.E."/>
            <person name="Andersen M.R."/>
        </authorList>
    </citation>
    <scope>NUCLEOTIDE SEQUENCE [LARGE SCALE GENOMIC DNA]</scope>
    <source>
        <strain evidence="3 4">ATCC 13157</strain>
    </source>
</reference>
<evidence type="ECO:0000313" key="4">
    <source>
        <dbReference type="Proteomes" id="UP000254937"/>
    </source>
</evidence>
<evidence type="ECO:0000313" key="3">
    <source>
        <dbReference type="EMBL" id="RDK39853.1"/>
    </source>
</evidence>
<proteinExistence type="predicted"/>
<feature type="region of interest" description="Disordered" evidence="1">
    <location>
        <begin position="23"/>
        <end position="42"/>
    </location>
</feature>
<dbReference type="PANTHER" id="PTHR33112">
    <property type="entry name" value="DOMAIN PROTEIN, PUTATIVE-RELATED"/>
    <property type="match status" value="1"/>
</dbReference>
<feature type="domain" description="Heterokaryon incompatibility" evidence="2">
    <location>
        <begin position="296"/>
        <end position="447"/>
    </location>
</feature>
<protein>
    <submittedName>
        <fullName evidence="3">HET-domain-containing protein</fullName>
    </submittedName>
</protein>
<dbReference type="AlphaFoldDB" id="A0A370PCE3"/>
<evidence type="ECO:0000256" key="1">
    <source>
        <dbReference type="SAM" id="MobiDB-lite"/>
    </source>
</evidence>
<accession>A0A370PCE3</accession>
<dbReference type="Proteomes" id="UP000254937">
    <property type="component" value="Unassembled WGS sequence"/>
</dbReference>
<dbReference type="InterPro" id="IPR010730">
    <property type="entry name" value="HET"/>
</dbReference>
<feature type="compositionally biased region" description="Polar residues" evidence="1">
    <location>
        <begin position="28"/>
        <end position="42"/>
    </location>
</feature>
<sequence>MPRKAYPLLKSVPGIFPKITGRKEKYNESSTSTDCQNNSNSRNPFILEDPADYPRWKRIMERVLQVRDDVGILSVDENSSTHLEKDYDFLWKYVPRQFHRDFPHPRFLSWEAKRKFSALWEEVHQWAINCDTCGLVERKVLSDPLDPVKAREHPTSRFLVEADSRKYCPHCKLIYRCLQAYYPSFETEKDTLVVGVYPTAGGFSLLIRNTRTTSWIKSTLWAEVFPESKKKKIDGHQAASMFDTSCESSFQWIRNRIPQADGDLTLSNFMPRRLIYLGDRASKPVLVDRPEDISPYCALSYCWGPTQANLKTTKETLINHYHHIDKDHMPKTVQDAVEVCWRLGIKYLWVDALCIIQDDALGVDWYEQSSEMDQIYSSAYVVIAADTAEDCSEGFLGTSNVQQLREVTVDWIKANFICRDKPNGQRDDPSFLLKRTPLSQRAWTLQETLLPSRVLHYTGTEIVLRLGETFRCQCGECSFHHVGTSHSDWHQIVSHYSFRQMTKPSDKLSALSGLAARTSDGDRKYLAGLWSDTLVIDLLWYVAGSGLHMRPEPWRAPTWSWASMDGGISYFNRFSYYDFLPALDIIEAECKCLSVNSFGPVSSGFIELRGKLVPVEMAILNKPFTKHQGEYTGEWGRATRVHQGQTSLVRGWGTEIYEVLCDEQMEQTDEIGEEESESWAQGRVDRQDLGRIVASNIYCLEIGTVIDRVMDVDGFTALGRSSRVWWLVLKKAEKVNEFKRVGIGYKSSKDFKRDCDLFVSAEWSTVRLV</sequence>
<name>A0A370PCE3_ASPPH</name>
<gene>
    <name evidence="3" type="ORF">M752DRAFT_45006</name>
</gene>